<sequence>MAIPEDDPENFRLASFLSSGLLASSACRYTRCRVEITTALKFAPPSCQWRPQSSSFACPPRPNPASSSRSGPPPVGDPERHTTMRRAPHTHPRAHTGTCTRPRASPPAGASAPDECGRWGGCGAALSPRARSPRAHSLHAPRHRRSATFPTSPTQWLPSPLLPAPPAPVYMQMTMQVLPGAGGSPQFAFVHPQGRGREGGYASYAYSTGSPIAMPAPVQTV</sequence>
<evidence type="ECO:0000313" key="2">
    <source>
        <dbReference type="EMBL" id="KAJ7751460.1"/>
    </source>
</evidence>
<evidence type="ECO:0000256" key="1">
    <source>
        <dbReference type="SAM" id="MobiDB-lite"/>
    </source>
</evidence>
<feature type="compositionally biased region" description="Basic residues" evidence="1">
    <location>
        <begin position="83"/>
        <end position="94"/>
    </location>
</feature>
<evidence type="ECO:0000313" key="3">
    <source>
        <dbReference type="Proteomes" id="UP001215598"/>
    </source>
</evidence>
<dbReference type="AlphaFoldDB" id="A0AAD7N8L2"/>
<feature type="compositionally biased region" description="Low complexity" evidence="1">
    <location>
        <begin position="101"/>
        <end position="113"/>
    </location>
</feature>
<feature type="region of interest" description="Disordered" evidence="1">
    <location>
        <begin position="126"/>
        <end position="160"/>
    </location>
</feature>
<gene>
    <name evidence="2" type="ORF">B0H16DRAFT_833666</name>
</gene>
<keyword evidence="3" id="KW-1185">Reference proteome</keyword>
<dbReference type="EMBL" id="JARKIB010000062">
    <property type="protein sequence ID" value="KAJ7751460.1"/>
    <property type="molecule type" value="Genomic_DNA"/>
</dbReference>
<reference evidence="2" key="1">
    <citation type="submission" date="2023-03" db="EMBL/GenBank/DDBJ databases">
        <title>Massive genome expansion in bonnet fungi (Mycena s.s.) driven by repeated elements and novel gene families across ecological guilds.</title>
        <authorList>
            <consortium name="Lawrence Berkeley National Laboratory"/>
            <person name="Harder C.B."/>
            <person name="Miyauchi S."/>
            <person name="Viragh M."/>
            <person name="Kuo A."/>
            <person name="Thoen E."/>
            <person name="Andreopoulos B."/>
            <person name="Lu D."/>
            <person name="Skrede I."/>
            <person name="Drula E."/>
            <person name="Henrissat B."/>
            <person name="Morin E."/>
            <person name="Kohler A."/>
            <person name="Barry K."/>
            <person name="LaButti K."/>
            <person name="Morin E."/>
            <person name="Salamov A."/>
            <person name="Lipzen A."/>
            <person name="Mereny Z."/>
            <person name="Hegedus B."/>
            <person name="Baldrian P."/>
            <person name="Stursova M."/>
            <person name="Weitz H."/>
            <person name="Taylor A."/>
            <person name="Grigoriev I.V."/>
            <person name="Nagy L.G."/>
            <person name="Martin F."/>
            <person name="Kauserud H."/>
        </authorList>
    </citation>
    <scope>NUCLEOTIDE SEQUENCE</scope>
    <source>
        <strain evidence="2">CBHHK182m</strain>
    </source>
</reference>
<feature type="compositionally biased region" description="Basic residues" evidence="1">
    <location>
        <begin position="131"/>
        <end position="146"/>
    </location>
</feature>
<proteinExistence type="predicted"/>
<accession>A0AAD7N8L2</accession>
<name>A0AAD7N8L2_9AGAR</name>
<comment type="caution">
    <text evidence="2">The sequence shown here is derived from an EMBL/GenBank/DDBJ whole genome shotgun (WGS) entry which is preliminary data.</text>
</comment>
<dbReference type="Proteomes" id="UP001215598">
    <property type="component" value="Unassembled WGS sequence"/>
</dbReference>
<protein>
    <submittedName>
        <fullName evidence="2">Uncharacterized protein</fullName>
    </submittedName>
</protein>
<feature type="region of interest" description="Disordered" evidence="1">
    <location>
        <begin position="46"/>
        <end position="114"/>
    </location>
</feature>
<organism evidence="2 3">
    <name type="scientific">Mycena metata</name>
    <dbReference type="NCBI Taxonomy" id="1033252"/>
    <lineage>
        <taxon>Eukaryota</taxon>
        <taxon>Fungi</taxon>
        <taxon>Dikarya</taxon>
        <taxon>Basidiomycota</taxon>
        <taxon>Agaricomycotina</taxon>
        <taxon>Agaricomycetes</taxon>
        <taxon>Agaricomycetidae</taxon>
        <taxon>Agaricales</taxon>
        <taxon>Marasmiineae</taxon>
        <taxon>Mycenaceae</taxon>
        <taxon>Mycena</taxon>
    </lineage>
</organism>